<accession>A0ABP8U927</accession>
<organism evidence="2 3">
    <name type="scientific">Actinoallomurus vinaceus</name>
    <dbReference type="NCBI Taxonomy" id="1080074"/>
    <lineage>
        <taxon>Bacteria</taxon>
        <taxon>Bacillati</taxon>
        <taxon>Actinomycetota</taxon>
        <taxon>Actinomycetes</taxon>
        <taxon>Streptosporangiales</taxon>
        <taxon>Thermomonosporaceae</taxon>
        <taxon>Actinoallomurus</taxon>
    </lineage>
</organism>
<sequence length="100" mass="10931">MSDQILDGVVRHGPPPADAVRPEVVIRDEDGEVVQAVVRLDDDMVVEVTAADMPPIDPGGFTITDQASQWDEAEFRRRTRFLFGAQLTDPRPMIGGLTAS</sequence>
<name>A0ABP8U927_9ACTN</name>
<evidence type="ECO:0000313" key="2">
    <source>
        <dbReference type="EMBL" id="GAA4626659.1"/>
    </source>
</evidence>
<evidence type="ECO:0000256" key="1">
    <source>
        <dbReference type="SAM" id="MobiDB-lite"/>
    </source>
</evidence>
<protein>
    <submittedName>
        <fullName evidence="2">Uncharacterized protein</fullName>
    </submittedName>
</protein>
<dbReference type="EMBL" id="BAABHK010000004">
    <property type="protein sequence ID" value="GAA4626659.1"/>
    <property type="molecule type" value="Genomic_DNA"/>
</dbReference>
<reference evidence="3" key="1">
    <citation type="journal article" date="2019" name="Int. J. Syst. Evol. Microbiol.">
        <title>The Global Catalogue of Microorganisms (GCM) 10K type strain sequencing project: providing services to taxonomists for standard genome sequencing and annotation.</title>
        <authorList>
            <consortium name="The Broad Institute Genomics Platform"/>
            <consortium name="The Broad Institute Genome Sequencing Center for Infectious Disease"/>
            <person name="Wu L."/>
            <person name="Ma J."/>
        </authorList>
    </citation>
    <scope>NUCLEOTIDE SEQUENCE [LARGE SCALE GENOMIC DNA]</scope>
    <source>
        <strain evidence="3">JCM 17939</strain>
    </source>
</reference>
<feature type="region of interest" description="Disordered" evidence="1">
    <location>
        <begin position="1"/>
        <end position="20"/>
    </location>
</feature>
<proteinExistence type="predicted"/>
<comment type="caution">
    <text evidence="2">The sequence shown here is derived from an EMBL/GenBank/DDBJ whole genome shotgun (WGS) entry which is preliminary data.</text>
</comment>
<evidence type="ECO:0000313" key="3">
    <source>
        <dbReference type="Proteomes" id="UP001501442"/>
    </source>
</evidence>
<dbReference type="RefSeq" id="WP_345431963.1">
    <property type="nucleotide sequence ID" value="NZ_BAABHK010000004.1"/>
</dbReference>
<dbReference type="Proteomes" id="UP001501442">
    <property type="component" value="Unassembled WGS sequence"/>
</dbReference>
<keyword evidence="3" id="KW-1185">Reference proteome</keyword>
<gene>
    <name evidence="2" type="ORF">GCM10023196_035780</name>
</gene>